<protein>
    <recommendedName>
        <fullName evidence="5">Peptidase S1 domain-containing protein</fullName>
    </recommendedName>
</protein>
<feature type="chain" id="PRO_5001688287" description="Peptidase S1 domain-containing protein" evidence="4">
    <location>
        <begin position="35"/>
        <end position="270"/>
    </location>
</feature>
<evidence type="ECO:0000313" key="6">
    <source>
        <dbReference type="EMBL" id="KEI44359.1"/>
    </source>
</evidence>
<keyword evidence="7" id="KW-1185">Reference proteome</keyword>
<dbReference type="PROSITE" id="PS51318">
    <property type="entry name" value="TAT"/>
    <property type="match status" value="1"/>
</dbReference>
<keyword evidence="3" id="KW-0720">Serine protease</keyword>
<dbReference type="STRING" id="28042.GU90_09225"/>
<keyword evidence="3" id="KW-0645">Protease</keyword>
<dbReference type="eggNOG" id="COG5640">
    <property type="taxonomic scope" value="Bacteria"/>
</dbReference>
<dbReference type="GO" id="GO:0004252">
    <property type="term" value="F:serine-type endopeptidase activity"/>
    <property type="evidence" value="ECO:0007669"/>
    <property type="project" value="InterPro"/>
</dbReference>
<dbReference type="PROSITE" id="PS00135">
    <property type="entry name" value="TRYPSIN_SER"/>
    <property type="match status" value="1"/>
</dbReference>
<dbReference type="PANTHER" id="PTHR24276:SF98">
    <property type="entry name" value="FI18310P1-RELATED"/>
    <property type="match status" value="1"/>
</dbReference>
<dbReference type="InterPro" id="IPR018114">
    <property type="entry name" value="TRYPSIN_HIS"/>
</dbReference>
<accession>A0A073B9D0</accession>
<keyword evidence="4" id="KW-0732">Signal</keyword>
<dbReference type="FunFam" id="2.40.10.10:FF:000002">
    <property type="entry name" value="Transmembrane protease serine"/>
    <property type="match status" value="1"/>
</dbReference>
<comment type="caution">
    <text evidence="6">The sequence shown here is derived from an EMBL/GenBank/DDBJ whole genome shotgun (WGS) entry which is preliminary data.</text>
</comment>
<dbReference type="GO" id="GO:0006508">
    <property type="term" value="P:proteolysis"/>
    <property type="evidence" value="ECO:0007669"/>
    <property type="project" value="UniProtKB-KW"/>
</dbReference>
<dbReference type="InterPro" id="IPR006311">
    <property type="entry name" value="TAT_signal"/>
</dbReference>
<comment type="similarity">
    <text evidence="1">Belongs to the peptidase S1 family.</text>
</comment>
<dbReference type="InterPro" id="IPR001314">
    <property type="entry name" value="Peptidase_S1A"/>
</dbReference>
<dbReference type="SUPFAM" id="SSF50494">
    <property type="entry name" value="Trypsin-like serine proteases"/>
    <property type="match status" value="1"/>
</dbReference>
<dbReference type="OrthoDB" id="1496095at2"/>
<evidence type="ECO:0000256" key="1">
    <source>
        <dbReference type="ARBA" id="ARBA00007664"/>
    </source>
</evidence>
<sequence>MGRTQGGKSRALRRIAAVGAAVAATAAAAPAANAAQQPTPRILGGAEVGQGQASWVMAITDSSGKHFCGGALVSPTKVVTAAHCAVSPVGGVVRPASDFRVVGGRVDLRTAQGEVRQVERVWVPPTYRHYTEGDDIAVFTLRAPMPQRPVPLVEAADTEVYRPGALGRVYGWGTTSEGGPGSPTLRSVALPVVPDGACQQAYPSFVPTSMFCAGYPEGGKDACAGDSGGPFVVNGRLAGVVSFGTGCGRPGMPGVYTRVAGFLPELSEQL</sequence>
<dbReference type="PROSITE" id="PS00134">
    <property type="entry name" value="TRYPSIN_HIS"/>
    <property type="match status" value="1"/>
</dbReference>
<dbReference type="InterPro" id="IPR009003">
    <property type="entry name" value="Peptidase_S1_PA"/>
</dbReference>
<reference evidence="6 7" key="1">
    <citation type="submission" date="2014-06" db="EMBL/GenBank/DDBJ databases">
        <title>Saccharopolyspora rectivirgula DSM-43113 Genome sequencing.</title>
        <authorList>
            <person name="Barrera C."/>
            <person name="Millon L."/>
            <person name="Rognon B."/>
            <person name="Zaugg C."/>
            <person name="Monod M."/>
        </authorList>
    </citation>
    <scope>NUCLEOTIDE SEQUENCE [LARGE SCALE GENOMIC DNA]</scope>
    <source>
        <strain evidence="6 7">DSM 43113</strain>
    </source>
</reference>
<dbReference type="PRINTS" id="PR00722">
    <property type="entry name" value="CHYMOTRYPSIN"/>
</dbReference>
<gene>
    <name evidence="6" type="ORF">GU90_09225</name>
</gene>
<evidence type="ECO:0000256" key="4">
    <source>
        <dbReference type="SAM" id="SignalP"/>
    </source>
</evidence>
<organism evidence="6 7">
    <name type="scientific">Saccharopolyspora rectivirgula</name>
    <dbReference type="NCBI Taxonomy" id="28042"/>
    <lineage>
        <taxon>Bacteria</taxon>
        <taxon>Bacillati</taxon>
        <taxon>Actinomycetota</taxon>
        <taxon>Actinomycetes</taxon>
        <taxon>Pseudonocardiales</taxon>
        <taxon>Pseudonocardiaceae</taxon>
        <taxon>Saccharopolyspora</taxon>
    </lineage>
</organism>
<keyword evidence="2" id="KW-1015">Disulfide bond</keyword>
<evidence type="ECO:0000313" key="7">
    <source>
        <dbReference type="Proteomes" id="UP000031419"/>
    </source>
</evidence>
<keyword evidence="3" id="KW-0378">Hydrolase</keyword>
<evidence type="ECO:0000256" key="3">
    <source>
        <dbReference type="RuleBase" id="RU363034"/>
    </source>
</evidence>
<dbReference type="AlphaFoldDB" id="A0A073B9D0"/>
<dbReference type="RefSeq" id="WP_029719338.1">
    <property type="nucleotide sequence ID" value="NZ_JAJUIW010000032.1"/>
</dbReference>
<dbReference type="InterPro" id="IPR050430">
    <property type="entry name" value="Peptidase_S1"/>
</dbReference>
<evidence type="ECO:0000259" key="5">
    <source>
        <dbReference type="PROSITE" id="PS50240"/>
    </source>
</evidence>
<dbReference type="EMBL" id="JNVU01000025">
    <property type="protein sequence ID" value="KEI44359.1"/>
    <property type="molecule type" value="Genomic_DNA"/>
</dbReference>
<dbReference type="InterPro" id="IPR043504">
    <property type="entry name" value="Peptidase_S1_PA_chymotrypsin"/>
</dbReference>
<dbReference type="Gene3D" id="2.40.10.10">
    <property type="entry name" value="Trypsin-like serine proteases"/>
    <property type="match status" value="1"/>
</dbReference>
<dbReference type="CDD" id="cd00190">
    <property type="entry name" value="Tryp_SPc"/>
    <property type="match status" value="1"/>
</dbReference>
<dbReference type="PANTHER" id="PTHR24276">
    <property type="entry name" value="POLYSERASE-RELATED"/>
    <property type="match status" value="1"/>
</dbReference>
<dbReference type="Pfam" id="PF00089">
    <property type="entry name" value="Trypsin"/>
    <property type="match status" value="1"/>
</dbReference>
<proteinExistence type="inferred from homology"/>
<evidence type="ECO:0000256" key="2">
    <source>
        <dbReference type="ARBA" id="ARBA00023157"/>
    </source>
</evidence>
<feature type="domain" description="Peptidase S1" evidence="5">
    <location>
        <begin position="42"/>
        <end position="270"/>
    </location>
</feature>
<dbReference type="SMART" id="SM00020">
    <property type="entry name" value="Tryp_SPc"/>
    <property type="match status" value="1"/>
</dbReference>
<dbReference type="InterPro" id="IPR001254">
    <property type="entry name" value="Trypsin_dom"/>
</dbReference>
<dbReference type="PROSITE" id="PS50240">
    <property type="entry name" value="TRYPSIN_DOM"/>
    <property type="match status" value="1"/>
</dbReference>
<dbReference type="Proteomes" id="UP000031419">
    <property type="component" value="Unassembled WGS sequence"/>
</dbReference>
<dbReference type="InterPro" id="IPR033116">
    <property type="entry name" value="TRYPSIN_SER"/>
</dbReference>
<feature type="signal peptide" evidence="4">
    <location>
        <begin position="1"/>
        <end position="34"/>
    </location>
</feature>
<name>A0A073B9D0_9PSEU</name>